<evidence type="ECO:0000256" key="3">
    <source>
        <dbReference type="SAM" id="Phobius"/>
    </source>
</evidence>
<organism evidence="4">
    <name type="scientific">freshwater metagenome</name>
    <dbReference type="NCBI Taxonomy" id="449393"/>
    <lineage>
        <taxon>unclassified sequences</taxon>
        <taxon>metagenomes</taxon>
        <taxon>ecological metagenomes</taxon>
    </lineage>
</organism>
<accession>A0A6J6CEQ5</accession>
<sequence>MPDPSHRLHRGERPIGEQVASQPELVRFVIAIVPAYNEEERLGQTLRSLANQTRPVDAVIVVADNCTDGTVAVALAAGASVVETVGNAHRKAGALNFALGEILPTLDETDAVLLMDADTQLSEGFIAATTTRLWAEQKGRQVGAVGGIFTADDDDWKTVRQLQTNEYVRYARHLARRQGRALVMTGTGSVFSVSALRRVMAARISGELPDNGGTQGVYDTSALTEDNELTLCLKALGYRTISPRECLVFTAMMPTWKLLYQQRRRWQRGALENIIAHRLRRHTFPYIFRQFFTYVGVIFVPFYLVTLTLALTTGSGVDAFVPLWVLVAFTYIVEQTWSARRGGWRAVLMSLAIFPELFLNLFLDVVYAFAFSGALWGTSETWGRSSDNITVTGKPKDDTPSAVNASGHPLFISGSHQNRTVWWARVIETSVAIMMASWLVALFLIPRIALPLAWTLLAIYVLGGFAMTLFRLIPLRMS</sequence>
<dbReference type="PANTHER" id="PTHR43630:SF1">
    <property type="entry name" value="POLY-BETA-1,6-N-ACETYL-D-GLUCOSAMINE SYNTHASE"/>
    <property type="match status" value="1"/>
</dbReference>
<feature type="transmembrane region" description="Helical" evidence="3">
    <location>
        <begin position="422"/>
        <end position="445"/>
    </location>
</feature>
<dbReference type="Pfam" id="PF13641">
    <property type="entry name" value="Glyco_tranf_2_3"/>
    <property type="match status" value="1"/>
</dbReference>
<keyword evidence="3" id="KW-0472">Membrane</keyword>
<name>A0A6J6CEQ5_9ZZZZ</name>
<protein>
    <submittedName>
        <fullName evidence="4">Unannotated protein</fullName>
    </submittedName>
</protein>
<evidence type="ECO:0000256" key="1">
    <source>
        <dbReference type="ARBA" id="ARBA00022676"/>
    </source>
</evidence>
<dbReference type="GO" id="GO:0016757">
    <property type="term" value="F:glycosyltransferase activity"/>
    <property type="evidence" value="ECO:0007669"/>
    <property type="project" value="UniProtKB-KW"/>
</dbReference>
<feature type="transmembrane region" description="Helical" evidence="3">
    <location>
        <begin position="346"/>
        <end position="370"/>
    </location>
</feature>
<keyword evidence="1" id="KW-0328">Glycosyltransferase</keyword>
<dbReference type="Gene3D" id="3.90.550.10">
    <property type="entry name" value="Spore Coat Polysaccharide Biosynthesis Protein SpsA, Chain A"/>
    <property type="match status" value="1"/>
</dbReference>
<gene>
    <name evidence="4" type="ORF">UFOPK1495_00778</name>
</gene>
<dbReference type="InterPro" id="IPR029044">
    <property type="entry name" value="Nucleotide-diphossugar_trans"/>
</dbReference>
<dbReference type="AlphaFoldDB" id="A0A6J6CEQ5"/>
<evidence type="ECO:0000313" key="4">
    <source>
        <dbReference type="EMBL" id="CAB4549852.1"/>
    </source>
</evidence>
<feature type="transmembrane region" description="Helical" evidence="3">
    <location>
        <begin position="452"/>
        <end position="473"/>
    </location>
</feature>
<keyword evidence="3" id="KW-0812">Transmembrane</keyword>
<dbReference type="SUPFAM" id="SSF53448">
    <property type="entry name" value="Nucleotide-diphospho-sugar transferases"/>
    <property type="match status" value="1"/>
</dbReference>
<dbReference type="PANTHER" id="PTHR43630">
    <property type="entry name" value="POLY-BETA-1,6-N-ACETYL-D-GLUCOSAMINE SYNTHASE"/>
    <property type="match status" value="1"/>
</dbReference>
<dbReference type="EMBL" id="CAEZSU010000069">
    <property type="protein sequence ID" value="CAB4549852.1"/>
    <property type="molecule type" value="Genomic_DNA"/>
</dbReference>
<feature type="transmembrane region" description="Helical" evidence="3">
    <location>
        <begin position="317"/>
        <end position="334"/>
    </location>
</feature>
<reference evidence="4" key="1">
    <citation type="submission" date="2020-05" db="EMBL/GenBank/DDBJ databases">
        <authorList>
            <person name="Chiriac C."/>
            <person name="Salcher M."/>
            <person name="Ghai R."/>
            <person name="Kavagutti S V."/>
        </authorList>
    </citation>
    <scope>NUCLEOTIDE SEQUENCE</scope>
</reference>
<feature type="transmembrane region" description="Helical" evidence="3">
    <location>
        <begin position="291"/>
        <end position="311"/>
    </location>
</feature>
<dbReference type="CDD" id="cd06423">
    <property type="entry name" value="CESA_like"/>
    <property type="match status" value="1"/>
</dbReference>
<proteinExistence type="predicted"/>
<evidence type="ECO:0000256" key="2">
    <source>
        <dbReference type="ARBA" id="ARBA00022679"/>
    </source>
</evidence>
<keyword evidence="2" id="KW-0808">Transferase</keyword>
<keyword evidence="3" id="KW-1133">Transmembrane helix</keyword>